<protein>
    <submittedName>
        <fullName evidence="3">TIGR00153 family protein</fullName>
    </submittedName>
</protein>
<dbReference type="PANTHER" id="PTHR36536">
    <property type="entry name" value="UPF0111 PROTEIN HI_1603"/>
    <property type="match status" value="1"/>
</dbReference>
<feature type="coiled-coil region" evidence="2">
    <location>
        <begin position="128"/>
        <end position="165"/>
    </location>
</feature>
<dbReference type="InterPro" id="IPR002727">
    <property type="entry name" value="DUF47"/>
</dbReference>
<dbReference type="PANTHER" id="PTHR36536:SF3">
    <property type="entry name" value="UPF0111 PROTEIN HI_1603"/>
    <property type="match status" value="1"/>
</dbReference>
<accession>A0A3D3TJX3</accession>
<dbReference type="NCBIfam" id="TIGR00153">
    <property type="entry name" value="TIGR00153 family protein"/>
    <property type="match status" value="1"/>
</dbReference>
<dbReference type="AlphaFoldDB" id="A0A3D3TJX3"/>
<sequence length="213" mass="24397">MFFGKKEMAIIQLFHEHLDFISRTLENLEKVFLASQNDDSSSVEIYSEEVRKMESAADAKRREVENSMYQGAFLPNFRGDFLGLAESFDKVANEAENVVDQIVLQHLVIPSELKTDLLKQVQLAAETFEAAKEAAVNLFQELSVAEEKIKETERLENTEDSHERALVKKIFEMNLSLAEKRQLRELVLSIGDIANLSEDCSDRMEIIVLKRRV</sequence>
<comment type="similarity">
    <text evidence="1">Belongs to the UPF0111 family.</text>
</comment>
<dbReference type="Gene3D" id="1.20.58.220">
    <property type="entry name" value="Phosphate transport system protein phou homolog 2, domain 2"/>
    <property type="match status" value="1"/>
</dbReference>
<dbReference type="InterPro" id="IPR038078">
    <property type="entry name" value="PhoU-like_sf"/>
</dbReference>
<evidence type="ECO:0000256" key="2">
    <source>
        <dbReference type="SAM" id="Coils"/>
    </source>
</evidence>
<evidence type="ECO:0000313" key="4">
    <source>
        <dbReference type="Proteomes" id="UP000264215"/>
    </source>
</evidence>
<dbReference type="EMBL" id="DQBS01000061">
    <property type="protein sequence ID" value="HCO69438.1"/>
    <property type="molecule type" value="Genomic_DNA"/>
</dbReference>
<dbReference type="SUPFAM" id="SSF109755">
    <property type="entry name" value="PhoU-like"/>
    <property type="match status" value="1"/>
</dbReference>
<proteinExistence type="inferred from homology"/>
<dbReference type="Proteomes" id="UP000264215">
    <property type="component" value="Unassembled WGS sequence"/>
</dbReference>
<name>A0A3D3TJX3_9BACT</name>
<evidence type="ECO:0000313" key="3">
    <source>
        <dbReference type="EMBL" id="HCO69438.1"/>
    </source>
</evidence>
<organism evidence="3 4">
    <name type="scientific">Mesotoga infera</name>
    <dbReference type="NCBI Taxonomy" id="1236046"/>
    <lineage>
        <taxon>Bacteria</taxon>
        <taxon>Thermotogati</taxon>
        <taxon>Thermotogota</taxon>
        <taxon>Thermotogae</taxon>
        <taxon>Kosmotogales</taxon>
        <taxon>Kosmotogaceae</taxon>
        <taxon>Mesotoga</taxon>
    </lineage>
</organism>
<reference evidence="3 4" key="1">
    <citation type="journal article" date="2018" name="Nat. Biotechnol.">
        <title>A standardized bacterial taxonomy based on genome phylogeny substantially revises the tree of life.</title>
        <authorList>
            <person name="Parks D.H."/>
            <person name="Chuvochina M."/>
            <person name="Waite D.W."/>
            <person name="Rinke C."/>
            <person name="Skarshewski A."/>
            <person name="Chaumeil P.A."/>
            <person name="Hugenholtz P."/>
        </authorList>
    </citation>
    <scope>NUCLEOTIDE SEQUENCE [LARGE SCALE GENOMIC DNA]</scope>
    <source>
        <strain evidence="3">UBA9905</strain>
    </source>
</reference>
<evidence type="ECO:0000256" key="1">
    <source>
        <dbReference type="ARBA" id="ARBA00008591"/>
    </source>
</evidence>
<dbReference type="InterPro" id="IPR018445">
    <property type="entry name" value="Put_Phosphate_transp_reg"/>
</dbReference>
<dbReference type="Pfam" id="PF01865">
    <property type="entry name" value="PhoU_div"/>
    <property type="match status" value="1"/>
</dbReference>
<comment type="caution">
    <text evidence="3">The sequence shown here is derived from an EMBL/GenBank/DDBJ whole genome shotgun (WGS) entry which is preliminary data.</text>
</comment>
<keyword evidence="2" id="KW-0175">Coiled coil</keyword>
<gene>
    <name evidence="3" type="ORF">DIT26_02455</name>
</gene>